<evidence type="ECO:0000313" key="2">
    <source>
        <dbReference type="EMBL" id="KAA6382519.1"/>
    </source>
</evidence>
<dbReference type="InterPro" id="IPR011010">
    <property type="entry name" value="DNA_brk_join_enz"/>
</dbReference>
<accession>A0A5J4VJF7</accession>
<dbReference type="Gene3D" id="1.10.443.10">
    <property type="entry name" value="Intergrase catalytic core"/>
    <property type="match status" value="1"/>
</dbReference>
<name>A0A5J4VJF7_9EUKA</name>
<dbReference type="GO" id="GO:0006310">
    <property type="term" value="P:DNA recombination"/>
    <property type="evidence" value="ECO:0007669"/>
    <property type="project" value="UniProtKB-KW"/>
</dbReference>
<organism evidence="2 3">
    <name type="scientific">Streblomastix strix</name>
    <dbReference type="NCBI Taxonomy" id="222440"/>
    <lineage>
        <taxon>Eukaryota</taxon>
        <taxon>Metamonada</taxon>
        <taxon>Preaxostyla</taxon>
        <taxon>Oxymonadida</taxon>
        <taxon>Streblomastigidae</taxon>
        <taxon>Streblomastix</taxon>
    </lineage>
</organism>
<evidence type="ECO:0000313" key="3">
    <source>
        <dbReference type="Proteomes" id="UP000324800"/>
    </source>
</evidence>
<dbReference type="SUPFAM" id="SSF56349">
    <property type="entry name" value="DNA breaking-rejoining enzymes"/>
    <property type="match status" value="1"/>
</dbReference>
<reference evidence="2 3" key="1">
    <citation type="submission" date="2019-03" db="EMBL/GenBank/DDBJ databases">
        <title>Single cell metagenomics reveals metabolic interactions within the superorganism composed of flagellate Streblomastix strix and complex community of Bacteroidetes bacteria on its surface.</title>
        <authorList>
            <person name="Treitli S.C."/>
            <person name="Kolisko M."/>
            <person name="Husnik F."/>
            <person name="Keeling P."/>
            <person name="Hampl V."/>
        </authorList>
    </citation>
    <scope>NUCLEOTIDE SEQUENCE [LARGE SCALE GENOMIC DNA]</scope>
    <source>
        <strain evidence="2">ST1C</strain>
    </source>
</reference>
<protein>
    <recommendedName>
        <fullName evidence="4">Tyr recombinase domain-containing protein</fullName>
    </recommendedName>
</protein>
<sequence length="215" mass="25004">MSPETWRKRRADINILNEFFEDQKIDLDKLRLMRADMTLVNALQWLNRKGGNKCLYDLRNSKMHGGIALVMFFDIDDVSKFPIVTSAAKKFELSIQSKSKYATMWDLDLLLSFIATQQEVIGRRLMDMIMALIVAFTAARMMELTRLLIGGINIDEDKMIIKIKVKKGKKEIENNVEFSRQKGKICPVKAMINWQKDDECMKGKQDSKHLILLRR</sequence>
<dbReference type="EMBL" id="SNRW01006740">
    <property type="protein sequence ID" value="KAA6382519.1"/>
    <property type="molecule type" value="Genomic_DNA"/>
</dbReference>
<comment type="caution">
    <text evidence="2">The sequence shown here is derived from an EMBL/GenBank/DDBJ whole genome shotgun (WGS) entry which is preliminary data.</text>
</comment>
<gene>
    <name evidence="2" type="ORF">EZS28_021954</name>
</gene>
<dbReference type="Proteomes" id="UP000324800">
    <property type="component" value="Unassembled WGS sequence"/>
</dbReference>
<evidence type="ECO:0008006" key="4">
    <source>
        <dbReference type="Google" id="ProtNLM"/>
    </source>
</evidence>
<dbReference type="GO" id="GO:0003677">
    <property type="term" value="F:DNA binding"/>
    <property type="evidence" value="ECO:0007669"/>
    <property type="project" value="InterPro"/>
</dbReference>
<evidence type="ECO:0000256" key="1">
    <source>
        <dbReference type="ARBA" id="ARBA00023172"/>
    </source>
</evidence>
<dbReference type="InterPro" id="IPR013762">
    <property type="entry name" value="Integrase-like_cat_sf"/>
</dbReference>
<proteinExistence type="predicted"/>
<dbReference type="AlphaFoldDB" id="A0A5J4VJF7"/>
<keyword evidence="1" id="KW-0233">DNA recombination</keyword>
<dbReference type="OrthoDB" id="10265837at2759"/>
<dbReference type="GO" id="GO:0015074">
    <property type="term" value="P:DNA integration"/>
    <property type="evidence" value="ECO:0007669"/>
    <property type="project" value="InterPro"/>
</dbReference>